<dbReference type="InterPro" id="IPR027417">
    <property type="entry name" value="P-loop_NTPase"/>
</dbReference>
<dbReference type="PANTHER" id="PTHR47969">
    <property type="entry name" value="CHROMOSOME-ASSOCIATED KINESIN KIF4A-RELATED"/>
    <property type="match status" value="1"/>
</dbReference>
<accession>A0A6A6KID3</accession>
<feature type="compositionally biased region" description="Polar residues" evidence="8">
    <location>
        <begin position="468"/>
        <end position="481"/>
    </location>
</feature>
<comment type="caution">
    <text evidence="10">The sequence shown here is derived from an EMBL/GenBank/DDBJ whole genome shotgun (WGS) entry which is preliminary data.</text>
</comment>
<evidence type="ECO:0000256" key="3">
    <source>
        <dbReference type="ARBA" id="ARBA00022840"/>
    </source>
</evidence>
<name>A0A6A6KID3_HEVBR</name>
<comment type="similarity">
    <text evidence="5">Belongs to the TRAFAC class myosin-kinesin ATPase superfamily. Kinesin family. KIN-10 subfamily.</text>
</comment>
<keyword evidence="11" id="KW-1185">Reference proteome</keyword>
<dbReference type="EMBL" id="JAAGAX010000016">
    <property type="protein sequence ID" value="KAF2288680.1"/>
    <property type="molecule type" value="Genomic_DNA"/>
</dbReference>
<evidence type="ECO:0000256" key="2">
    <source>
        <dbReference type="ARBA" id="ARBA00022741"/>
    </source>
</evidence>
<gene>
    <name evidence="10" type="ORF">GH714_010377</name>
</gene>
<dbReference type="GO" id="GO:0005875">
    <property type="term" value="C:microtubule associated complex"/>
    <property type="evidence" value="ECO:0007669"/>
    <property type="project" value="TreeGrafter"/>
</dbReference>
<dbReference type="Pfam" id="PF00225">
    <property type="entry name" value="Kinesin"/>
    <property type="match status" value="1"/>
</dbReference>
<evidence type="ECO:0000256" key="1">
    <source>
        <dbReference type="ARBA" id="ARBA00022701"/>
    </source>
</evidence>
<dbReference type="CDD" id="cd01376">
    <property type="entry name" value="KISc_KID_like"/>
    <property type="match status" value="1"/>
</dbReference>
<dbReference type="InterPro" id="IPR027640">
    <property type="entry name" value="Kinesin-like_fam"/>
</dbReference>
<organism evidence="10 11">
    <name type="scientific">Hevea brasiliensis</name>
    <name type="common">Para rubber tree</name>
    <name type="synonym">Siphonia brasiliensis</name>
    <dbReference type="NCBI Taxonomy" id="3981"/>
    <lineage>
        <taxon>Eukaryota</taxon>
        <taxon>Viridiplantae</taxon>
        <taxon>Streptophyta</taxon>
        <taxon>Embryophyta</taxon>
        <taxon>Tracheophyta</taxon>
        <taxon>Spermatophyta</taxon>
        <taxon>Magnoliopsida</taxon>
        <taxon>eudicotyledons</taxon>
        <taxon>Gunneridae</taxon>
        <taxon>Pentapetalae</taxon>
        <taxon>rosids</taxon>
        <taxon>fabids</taxon>
        <taxon>Malpighiales</taxon>
        <taxon>Euphorbiaceae</taxon>
        <taxon>Crotonoideae</taxon>
        <taxon>Micrandreae</taxon>
        <taxon>Hevea</taxon>
    </lineage>
</organism>
<dbReference type="InterPro" id="IPR036961">
    <property type="entry name" value="Kinesin_motor_dom_sf"/>
</dbReference>
<dbReference type="PROSITE" id="PS50067">
    <property type="entry name" value="KINESIN_MOTOR_2"/>
    <property type="match status" value="1"/>
</dbReference>
<dbReference type="InterPro" id="IPR001752">
    <property type="entry name" value="Kinesin_motor_dom"/>
</dbReference>
<evidence type="ECO:0000313" key="10">
    <source>
        <dbReference type="EMBL" id="KAF2288680.1"/>
    </source>
</evidence>
<dbReference type="SUPFAM" id="SSF47781">
    <property type="entry name" value="RuvA domain 2-like"/>
    <property type="match status" value="1"/>
</dbReference>
<evidence type="ECO:0000259" key="9">
    <source>
        <dbReference type="PROSITE" id="PS50067"/>
    </source>
</evidence>
<dbReference type="GO" id="GO:0051231">
    <property type="term" value="P:spindle elongation"/>
    <property type="evidence" value="ECO:0007669"/>
    <property type="project" value="TreeGrafter"/>
</dbReference>
<feature type="region of interest" description="Disordered" evidence="8">
    <location>
        <begin position="461"/>
        <end position="481"/>
    </location>
</feature>
<dbReference type="Gene3D" id="1.10.150.280">
    <property type="entry name" value="AF1531-like domain"/>
    <property type="match status" value="1"/>
</dbReference>
<dbReference type="PROSITE" id="PS00411">
    <property type="entry name" value="KINESIN_MOTOR_1"/>
    <property type="match status" value="1"/>
</dbReference>
<keyword evidence="2 6" id="KW-0547">Nucleotide-binding</keyword>
<protein>
    <recommendedName>
        <fullName evidence="7">Kinesin-like protein</fullName>
    </recommendedName>
</protein>
<dbReference type="GO" id="GO:0007018">
    <property type="term" value="P:microtubule-based movement"/>
    <property type="evidence" value="ECO:0007669"/>
    <property type="project" value="InterPro"/>
</dbReference>
<evidence type="ECO:0000256" key="7">
    <source>
        <dbReference type="RuleBase" id="RU000394"/>
    </source>
</evidence>
<dbReference type="GO" id="GO:0008017">
    <property type="term" value="F:microtubule binding"/>
    <property type="evidence" value="ECO:0007669"/>
    <property type="project" value="InterPro"/>
</dbReference>
<dbReference type="SMART" id="SM00129">
    <property type="entry name" value="KISc"/>
    <property type="match status" value="1"/>
</dbReference>
<dbReference type="SUPFAM" id="SSF52540">
    <property type="entry name" value="P-loop containing nucleoside triphosphate hydrolases"/>
    <property type="match status" value="1"/>
</dbReference>
<evidence type="ECO:0000313" key="11">
    <source>
        <dbReference type="Proteomes" id="UP000467840"/>
    </source>
</evidence>
<evidence type="ECO:0000256" key="8">
    <source>
        <dbReference type="SAM" id="MobiDB-lite"/>
    </source>
</evidence>
<dbReference type="FunFam" id="3.40.850.10:FF:000087">
    <property type="entry name" value="Kinesin-like protein"/>
    <property type="match status" value="1"/>
</dbReference>
<evidence type="ECO:0000256" key="4">
    <source>
        <dbReference type="ARBA" id="ARBA00023175"/>
    </source>
</evidence>
<keyword evidence="4 6" id="KW-0505">Motor protein</keyword>
<dbReference type="PRINTS" id="PR00380">
    <property type="entry name" value="KINESINHEAVY"/>
</dbReference>
<dbReference type="GO" id="GO:0007052">
    <property type="term" value="P:mitotic spindle organization"/>
    <property type="evidence" value="ECO:0007669"/>
    <property type="project" value="TreeGrafter"/>
</dbReference>
<dbReference type="InterPro" id="IPR019821">
    <property type="entry name" value="Kinesin_motor_CS"/>
</dbReference>
<sequence length="761" mass="84121">MDGNFISKVRVIVRVRPFLPHEIAAKNGNPSSCISVVGRDCDPREEVTVRLKDPDSSRNEFYQLDSFFGQEDNSVSRIFEREVNPLIPGIFQGYNATVFAYGATGSGKTYTMQGTDQLPGLMALAMSKILSICQCTASTAELSYYEVYMDRCYDLLELKAKEIAILDDKDGQTHLKGLSRVPVNSMAEFQEVLSRGAQRRKIAHTGLNDVSSRSHGVLVIGVTTPCSGGSGPVITGKLNLIDLAGNEDNRRTCNEGIRLQESAKINQSLFALSNVIHALNNSKPRVPYRETKLTRILQDSLGGTSRAMMVACLNPGEYQESVHTVSLAARSRHIFNTVSSAKKLETPKIKVDMEAKLRAWLESKGKTKSAQRNGACASPFPVSSIKQPTYQSTVKAKVNSNRGPSNAKERTKAVPFRNLFNTEGLNDSLLESLQFVAEDNREEICADSAETVLEPTTQNPVEEKNVRDSNNTIEASPISENKNALGSPLRKVLSPINSNIKPFPHEEVASAGPKCPVFFEPTTPMTPYTVTRANDKFTTGGTPLDKFSAMSATLKSSLIQEYIEFLNTASREELLEIKGIGLKMAEYIVDLRETSPLKTLSDLEKLGLSSKQFFSGLASVANDMRWASYPKYFVLNNEQRPFILKSLTEGFQFFQALGYPSPIMVPLPAPMTALDNPSQKKRTLTKGGVKALTGILGIEHYTEEFALNHGIGIAWACKEAREKLWDKMYQKFTADFERLRNLDTQNKALESQNILLGSQNM</sequence>
<keyword evidence="3 6" id="KW-0067">ATP-binding</keyword>
<feature type="domain" description="Kinesin motor" evidence="9">
    <location>
        <begin position="8"/>
        <end position="334"/>
    </location>
</feature>
<feature type="binding site" evidence="6">
    <location>
        <begin position="102"/>
        <end position="109"/>
    </location>
    <ligand>
        <name>ATP</name>
        <dbReference type="ChEBI" id="CHEBI:30616"/>
    </ligand>
</feature>
<dbReference type="AlphaFoldDB" id="A0A6A6KID3"/>
<dbReference type="FunFam" id="1.10.150.280:FF:000003">
    <property type="entry name" value="Kinesin-like protein KIN-10C"/>
    <property type="match status" value="1"/>
</dbReference>
<proteinExistence type="inferred from homology"/>
<dbReference type="GO" id="GO:0005524">
    <property type="term" value="F:ATP binding"/>
    <property type="evidence" value="ECO:0007669"/>
    <property type="project" value="UniProtKB-UniRule"/>
</dbReference>
<dbReference type="Proteomes" id="UP000467840">
    <property type="component" value="Chromosome 8"/>
</dbReference>
<evidence type="ECO:0000256" key="6">
    <source>
        <dbReference type="PROSITE-ProRule" id="PRU00283"/>
    </source>
</evidence>
<dbReference type="GO" id="GO:0005874">
    <property type="term" value="C:microtubule"/>
    <property type="evidence" value="ECO:0007669"/>
    <property type="project" value="UniProtKB-KW"/>
</dbReference>
<dbReference type="Gene3D" id="3.40.850.10">
    <property type="entry name" value="Kinesin motor domain"/>
    <property type="match status" value="1"/>
</dbReference>
<keyword evidence="1 7" id="KW-0493">Microtubule</keyword>
<dbReference type="GO" id="GO:0003777">
    <property type="term" value="F:microtubule motor activity"/>
    <property type="evidence" value="ECO:0007669"/>
    <property type="project" value="InterPro"/>
</dbReference>
<reference evidence="10 11" key="1">
    <citation type="journal article" date="2020" name="Mol. Plant">
        <title>The Chromosome-Based Rubber Tree Genome Provides New Insights into Spurge Genome Evolution and Rubber Biosynthesis.</title>
        <authorList>
            <person name="Liu J."/>
            <person name="Shi C."/>
            <person name="Shi C.C."/>
            <person name="Li W."/>
            <person name="Zhang Q.J."/>
            <person name="Zhang Y."/>
            <person name="Li K."/>
            <person name="Lu H.F."/>
            <person name="Shi C."/>
            <person name="Zhu S.T."/>
            <person name="Xiao Z.Y."/>
            <person name="Nan H."/>
            <person name="Yue Y."/>
            <person name="Zhu X.G."/>
            <person name="Wu Y."/>
            <person name="Hong X.N."/>
            <person name="Fan G.Y."/>
            <person name="Tong Y."/>
            <person name="Zhang D."/>
            <person name="Mao C.L."/>
            <person name="Liu Y.L."/>
            <person name="Hao S.J."/>
            <person name="Liu W.Q."/>
            <person name="Lv M.Q."/>
            <person name="Zhang H.B."/>
            <person name="Liu Y."/>
            <person name="Hu-Tang G.R."/>
            <person name="Wang J.P."/>
            <person name="Wang J.H."/>
            <person name="Sun Y.H."/>
            <person name="Ni S.B."/>
            <person name="Chen W.B."/>
            <person name="Zhang X.C."/>
            <person name="Jiao Y.N."/>
            <person name="Eichler E.E."/>
            <person name="Li G.H."/>
            <person name="Liu X."/>
            <person name="Gao L.Z."/>
        </authorList>
    </citation>
    <scope>NUCLEOTIDE SEQUENCE [LARGE SCALE GENOMIC DNA]</scope>
    <source>
        <strain evidence="11">cv. GT1</strain>
        <tissue evidence="10">Leaf</tissue>
    </source>
</reference>
<evidence type="ECO:0000256" key="5">
    <source>
        <dbReference type="ARBA" id="ARBA00061615"/>
    </source>
</evidence>
<dbReference type="InterPro" id="IPR010994">
    <property type="entry name" value="RuvA_2-like"/>
</dbReference>
<dbReference type="PANTHER" id="PTHR47969:SF9">
    <property type="entry name" value="KINESIN-LIKE PROTEIN"/>
    <property type="match status" value="1"/>
</dbReference>